<feature type="region of interest" description="Disordered" evidence="1">
    <location>
        <begin position="40"/>
        <end position="61"/>
    </location>
</feature>
<name>A0A9N7Z8D2_PLEPL</name>
<sequence>MSFIVSFSISLQKEDMANTECFESDSFCLTDEEKLPDRSARFSFESDAPDSVSRDDNDMGRDSQETLTVMLLIELIWTKPEPPEGALFAVLYYICLNQRHKSGAKLVCVMTLDFQLLLGLSRSVTRCAVLSD</sequence>
<organism evidence="2 3">
    <name type="scientific">Pleuronectes platessa</name>
    <name type="common">European plaice</name>
    <dbReference type="NCBI Taxonomy" id="8262"/>
    <lineage>
        <taxon>Eukaryota</taxon>
        <taxon>Metazoa</taxon>
        <taxon>Chordata</taxon>
        <taxon>Craniata</taxon>
        <taxon>Vertebrata</taxon>
        <taxon>Euteleostomi</taxon>
        <taxon>Actinopterygii</taxon>
        <taxon>Neopterygii</taxon>
        <taxon>Teleostei</taxon>
        <taxon>Neoteleostei</taxon>
        <taxon>Acanthomorphata</taxon>
        <taxon>Carangaria</taxon>
        <taxon>Pleuronectiformes</taxon>
        <taxon>Pleuronectoidei</taxon>
        <taxon>Pleuronectidae</taxon>
        <taxon>Pleuronectes</taxon>
    </lineage>
</organism>
<dbReference type="EMBL" id="CADEAL010004129">
    <property type="protein sequence ID" value="CAB1452459.1"/>
    <property type="molecule type" value="Genomic_DNA"/>
</dbReference>
<feature type="compositionally biased region" description="Basic and acidic residues" evidence="1">
    <location>
        <begin position="52"/>
        <end position="61"/>
    </location>
</feature>
<dbReference type="AlphaFoldDB" id="A0A9N7Z8D2"/>
<dbReference type="Proteomes" id="UP001153269">
    <property type="component" value="Unassembled WGS sequence"/>
</dbReference>
<evidence type="ECO:0000313" key="3">
    <source>
        <dbReference type="Proteomes" id="UP001153269"/>
    </source>
</evidence>
<evidence type="ECO:0000313" key="2">
    <source>
        <dbReference type="EMBL" id="CAB1452459.1"/>
    </source>
</evidence>
<gene>
    <name evidence="2" type="ORF">PLEPLA_LOCUS40209</name>
</gene>
<accession>A0A9N7Z8D2</accession>
<comment type="caution">
    <text evidence="2">The sequence shown here is derived from an EMBL/GenBank/DDBJ whole genome shotgun (WGS) entry which is preliminary data.</text>
</comment>
<proteinExistence type="predicted"/>
<evidence type="ECO:0000256" key="1">
    <source>
        <dbReference type="SAM" id="MobiDB-lite"/>
    </source>
</evidence>
<reference evidence="2" key="1">
    <citation type="submission" date="2020-03" db="EMBL/GenBank/DDBJ databases">
        <authorList>
            <person name="Weist P."/>
        </authorList>
    </citation>
    <scope>NUCLEOTIDE SEQUENCE</scope>
</reference>
<protein>
    <submittedName>
        <fullName evidence="2">Uncharacterized protein</fullName>
    </submittedName>
</protein>
<keyword evidence="3" id="KW-1185">Reference proteome</keyword>